<evidence type="ECO:0000256" key="4">
    <source>
        <dbReference type="SAM" id="MobiDB-lite"/>
    </source>
</evidence>
<feature type="compositionally biased region" description="Basic and acidic residues" evidence="4">
    <location>
        <begin position="375"/>
        <end position="402"/>
    </location>
</feature>
<name>A0ABM3M9F6_GALME</name>
<keyword evidence="2" id="KW-0832">Ubl conjugation</keyword>
<comment type="similarity">
    <text evidence="1">Belongs to the PAIP2 family.</text>
</comment>
<feature type="compositionally biased region" description="Low complexity" evidence="4">
    <location>
        <begin position="167"/>
        <end position="187"/>
    </location>
</feature>
<feature type="compositionally biased region" description="Polar residues" evidence="4">
    <location>
        <begin position="138"/>
        <end position="160"/>
    </location>
</feature>
<dbReference type="InterPro" id="IPR040396">
    <property type="entry name" value="PAIP2-like"/>
</dbReference>
<evidence type="ECO:0000313" key="5">
    <source>
        <dbReference type="Proteomes" id="UP001652740"/>
    </source>
</evidence>
<dbReference type="Proteomes" id="UP001652740">
    <property type="component" value="Unplaced"/>
</dbReference>
<dbReference type="Pfam" id="PF07145">
    <property type="entry name" value="PAM2"/>
    <property type="match status" value="1"/>
</dbReference>
<evidence type="ECO:0000256" key="3">
    <source>
        <dbReference type="ARBA" id="ARBA00022845"/>
    </source>
</evidence>
<feature type="compositionally biased region" description="Basic and acidic residues" evidence="4">
    <location>
        <begin position="249"/>
        <end position="274"/>
    </location>
</feature>
<sequence>MKIPDSTSNVGAYYGNDENGQWQPNGVMIESGVGGGVVGGGDAGPLRPPLYPVHLPRGHIPGYVMAGAYYPPAPYAPVPPPQDDFADYMWMENEEEFDKQVMQQLEEEALMEQCIEAMLEDEQRERHRPVANGHNHHYPTTSNGNPSLSLEETVSRSTLNPLAAEFVPTSTRARPTPTVTPSTTTNTENKSDKTESTEASSQDTPATEVSTDQVDSSKDTEQSREDFKTEVSESTPPTETPEVSAADIQTDKRKDKKDSKKVDPKKTVKQEVKKAKPVVVKSETKVQPKKKEVKVVKSETKVEEKTPKVEEPAPEVVQETTLQPQLPSTPTPVDEPATTTPGIKPINYAAAAKANKPKKPTTPPATDKTTPPPVKTEKKPEPKAEIKKSKTDKPVAKTEKPAVQRKNSAK</sequence>
<evidence type="ECO:0000256" key="2">
    <source>
        <dbReference type="ARBA" id="ARBA00022843"/>
    </source>
</evidence>
<feature type="region of interest" description="Disordered" evidence="4">
    <location>
        <begin position="130"/>
        <end position="410"/>
    </location>
</feature>
<evidence type="ECO:0000256" key="1">
    <source>
        <dbReference type="ARBA" id="ARBA00006858"/>
    </source>
</evidence>
<evidence type="ECO:0000313" key="6">
    <source>
        <dbReference type="RefSeq" id="XP_052748053.1"/>
    </source>
</evidence>
<dbReference type="PANTHER" id="PTHR13154">
    <property type="entry name" value="POLYADENYLATE-BINDING PROTEIN-INTERACTING PROTEIN 2"/>
    <property type="match status" value="1"/>
</dbReference>
<dbReference type="GeneID" id="113513539"/>
<dbReference type="RefSeq" id="XP_052748053.1">
    <property type="nucleotide sequence ID" value="XM_052892093.1"/>
</dbReference>
<proteinExistence type="inferred from homology"/>
<accession>A0ABM3M9F6</accession>
<gene>
    <name evidence="6" type="primary">LOC113513539</name>
</gene>
<feature type="compositionally biased region" description="Low complexity" evidence="4">
    <location>
        <begin position="314"/>
        <end position="332"/>
    </location>
</feature>
<reference evidence="6" key="1">
    <citation type="submission" date="2025-08" db="UniProtKB">
        <authorList>
            <consortium name="RefSeq"/>
        </authorList>
    </citation>
    <scope>IDENTIFICATION</scope>
    <source>
        <tissue evidence="6">Whole larvae</tissue>
    </source>
</reference>
<organism evidence="5 6">
    <name type="scientific">Galleria mellonella</name>
    <name type="common">Greater wax moth</name>
    <dbReference type="NCBI Taxonomy" id="7137"/>
    <lineage>
        <taxon>Eukaryota</taxon>
        <taxon>Metazoa</taxon>
        <taxon>Ecdysozoa</taxon>
        <taxon>Arthropoda</taxon>
        <taxon>Hexapoda</taxon>
        <taxon>Insecta</taxon>
        <taxon>Pterygota</taxon>
        <taxon>Neoptera</taxon>
        <taxon>Endopterygota</taxon>
        <taxon>Lepidoptera</taxon>
        <taxon>Glossata</taxon>
        <taxon>Ditrysia</taxon>
        <taxon>Pyraloidea</taxon>
        <taxon>Pyralidae</taxon>
        <taxon>Galleriinae</taxon>
        <taxon>Galleria</taxon>
    </lineage>
</organism>
<feature type="compositionally biased region" description="Basic and acidic residues" evidence="4">
    <location>
        <begin position="282"/>
        <end position="311"/>
    </location>
</feature>
<dbReference type="InterPro" id="IPR009818">
    <property type="entry name" value="PAM2_motif"/>
</dbReference>
<feature type="compositionally biased region" description="Basic and acidic residues" evidence="4">
    <location>
        <begin position="215"/>
        <end position="231"/>
    </location>
</feature>
<protein>
    <submittedName>
        <fullName evidence="6">Zinc metalloprotease ZmpB-like isoform X1</fullName>
    </submittedName>
</protein>
<feature type="compositionally biased region" description="Polar residues" evidence="4">
    <location>
        <begin position="197"/>
        <end position="214"/>
    </location>
</feature>
<keyword evidence="5" id="KW-1185">Reference proteome</keyword>
<dbReference type="PANTHER" id="PTHR13154:SF6">
    <property type="entry name" value="GEO05078P1"/>
    <property type="match status" value="1"/>
</dbReference>
<feature type="compositionally biased region" description="Low complexity" evidence="4">
    <location>
        <begin position="232"/>
        <end position="244"/>
    </location>
</feature>
<keyword evidence="3" id="KW-0810">Translation regulation</keyword>